<keyword evidence="3" id="KW-1185">Reference proteome</keyword>
<dbReference type="SUPFAM" id="SSF101327">
    <property type="entry name" value="YgfB-like"/>
    <property type="match status" value="1"/>
</dbReference>
<gene>
    <name evidence="2" type="ORF">OCL06_13305</name>
</gene>
<dbReference type="PANTHER" id="PTHR37528:SF1">
    <property type="entry name" value="UPF0149 PROTEIN YGFB"/>
    <property type="match status" value="1"/>
</dbReference>
<evidence type="ECO:0000313" key="3">
    <source>
        <dbReference type="Proteomes" id="UP001209257"/>
    </source>
</evidence>
<accession>A0ABT2VQI7</accession>
<comment type="caution">
    <text evidence="2">The sequence shown here is derived from an EMBL/GenBank/DDBJ whole genome shotgun (WGS) entry which is preliminary data.</text>
</comment>
<dbReference type="Proteomes" id="UP001209257">
    <property type="component" value="Unassembled WGS sequence"/>
</dbReference>
<dbReference type="EMBL" id="JAOTJC010000012">
    <property type="protein sequence ID" value="MCU7555567.1"/>
    <property type="molecule type" value="Genomic_DNA"/>
</dbReference>
<reference evidence="3" key="1">
    <citation type="submission" date="2023-07" db="EMBL/GenBank/DDBJ databases">
        <title>Study on multiphase classification of strain Alteromonas salexigens isolated from the Yellow Sea.</title>
        <authorList>
            <person name="Sun L."/>
        </authorList>
    </citation>
    <scope>NUCLEOTIDE SEQUENCE [LARGE SCALE GENOMIC DNA]</scope>
    <source>
        <strain evidence="3">ASW11-19</strain>
    </source>
</reference>
<dbReference type="InterPro" id="IPR011978">
    <property type="entry name" value="YgfB-like"/>
</dbReference>
<dbReference type="RefSeq" id="WP_262995354.1">
    <property type="nucleotide sequence ID" value="NZ_JAOTJC010000012.1"/>
</dbReference>
<sequence>MQTNNQRKNGVEKYLDYDSITNRLSQHGISADAAEMHGILCGMMAGGMSITDQKWLEALSDTTNGGEPFNAATEQLLTGLFNQTGQQLLEAEFALQIVLPDDKAPINDRGMALINWVQGFMLGFGLYQQDMTRCSEDVREALQDFADIARMEEPMSDDEESERALDEVIEYVKISALLCYSELGQSLLEDQPGKPSVH</sequence>
<dbReference type="PANTHER" id="PTHR37528">
    <property type="entry name" value="UPF0149 PROTEIN YGFB"/>
    <property type="match status" value="1"/>
</dbReference>
<comment type="similarity">
    <text evidence="1">Belongs to the UPF0149 family.</text>
</comment>
<dbReference type="InterPro" id="IPR036255">
    <property type="entry name" value="YgfB-like_sf"/>
</dbReference>
<dbReference type="NCBIfam" id="TIGR02292">
    <property type="entry name" value="ygfB_yecA"/>
    <property type="match status" value="1"/>
</dbReference>
<dbReference type="Gene3D" id="1.20.120.740">
    <property type="entry name" value="YgfB uncharacterised protein family UPF0149, PF03695"/>
    <property type="match status" value="1"/>
</dbReference>
<organism evidence="2 3">
    <name type="scientific">Alteromonas salexigens</name>
    <dbReference type="NCBI Taxonomy" id="2982530"/>
    <lineage>
        <taxon>Bacteria</taxon>
        <taxon>Pseudomonadati</taxon>
        <taxon>Pseudomonadota</taxon>
        <taxon>Gammaproteobacteria</taxon>
        <taxon>Alteromonadales</taxon>
        <taxon>Alteromonadaceae</taxon>
        <taxon>Alteromonas/Salinimonas group</taxon>
        <taxon>Alteromonas</taxon>
    </lineage>
</organism>
<proteinExistence type="inferred from homology"/>
<evidence type="ECO:0000313" key="2">
    <source>
        <dbReference type="EMBL" id="MCU7555567.1"/>
    </source>
</evidence>
<protein>
    <submittedName>
        <fullName evidence="2">UPF0149 family protein</fullName>
    </submittedName>
</protein>
<dbReference type="Pfam" id="PF03695">
    <property type="entry name" value="UPF0149"/>
    <property type="match status" value="1"/>
</dbReference>
<evidence type="ECO:0000256" key="1">
    <source>
        <dbReference type="ARBA" id="ARBA00038308"/>
    </source>
</evidence>
<name>A0ABT2VQI7_9ALTE</name>